<evidence type="ECO:0000313" key="2">
    <source>
        <dbReference type="EMBL" id="WVZ48879.1"/>
    </source>
</evidence>
<proteinExistence type="predicted"/>
<dbReference type="AlphaFoldDB" id="A0AAQ3PHX3"/>
<sequence length="126" mass="12998">MWAPAVSERAPYPLSHAHARPHPPDLSSWCLAAPPLATPPSPSTAVAPGCADASFCPDGGRTRTPSSPGGGPTRLLPRLHLLRRRPRPAAPTPPLPPAAASPGCTRASISSDGGHARLLPRLLLLP</sequence>
<evidence type="ECO:0000256" key="1">
    <source>
        <dbReference type="SAM" id="MobiDB-lite"/>
    </source>
</evidence>
<feature type="compositionally biased region" description="Pro residues" evidence="1">
    <location>
        <begin position="88"/>
        <end position="99"/>
    </location>
</feature>
<organism evidence="2 3">
    <name type="scientific">Paspalum notatum var. saurae</name>
    <dbReference type="NCBI Taxonomy" id="547442"/>
    <lineage>
        <taxon>Eukaryota</taxon>
        <taxon>Viridiplantae</taxon>
        <taxon>Streptophyta</taxon>
        <taxon>Embryophyta</taxon>
        <taxon>Tracheophyta</taxon>
        <taxon>Spermatophyta</taxon>
        <taxon>Magnoliopsida</taxon>
        <taxon>Liliopsida</taxon>
        <taxon>Poales</taxon>
        <taxon>Poaceae</taxon>
        <taxon>PACMAD clade</taxon>
        <taxon>Panicoideae</taxon>
        <taxon>Andropogonodae</taxon>
        <taxon>Paspaleae</taxon>
        <taxon>Paspalinae</taxon>
        <taxon>Paspalum</taxon>
    </lineage>
</organism>
<accession>A0AAQ3PHX3</accession>
<name>A0AAQ3PHX3_PASNO</name>
<feature type="region of interest" description="Disordered" evidence="1">
    <location>
        <begin position="1"/>
        <end position="116"/>
    </location>
</feature>
<reference evidence="2 3" key="1">
    <citation type="submission" date="2024-02" db="EMBL/GenBank/DDBJ databases">
        <title>High-quality chromosome-scale genome assembly of Pensacola bahiagrass (Paspalum notatum Flugge var. saurae).</title>
        <authorList>
            <person name="Vega J.M."/>
            <person name="Podio M."/>
            <person name="Orjuela J."/>
            <person name="Siena L.A."/>
            <person name="Pessino S.C."/>
            <person name="Combes M.C."/>
            <person name="Mariac C."/>
            <person name="Albertini E."/>
            <person name="Pupilli F."/>
            <person name="Ortiz J.P.A."/>
            <person name="Leblanc O."/>
        </authorList>
    </citation>
    <scope>NUCLEOTIDE SEQUENCE [LARGE SCALE GENOMIC DNA]</scope>
    <source>
        <strain evidence="2">R1</strain>
        <tissue evidence="2">Leaf</tissue>
    </source>
</reference>
<dbReference type="EMBL" id="CP144745">
    <property type="protein sequence ID" value="WVZ48879.1"/>
    <property type="molecule type" value="Genomic_DNA"/>
</dbReference>
<protein>
    <submittedName>
        <fullName evidence="2">Uncharacterized protein</fullName>
    </submittedName>
</protein>
<gene>
    <name evidence="2" type="ORF">U9M48_000274</name>
</gene>
<evidence type="ECO:0000313" key="3">
    <source>
        <dbReference type="Proteomes" id="UP001341281"/>
    </source>
</evidence>
<feature type="compositionally biased region" description="Low complexity" evidence="1">
    <location>
        <begin position="62"/>
        <end position="79"/>
    </location>
</feature>
<dbReference type="Proteomes" id="UP001341281">
    <property type="component" value="Chromosome 01"/>
</dbReference>
<keyword evidence="3" id="KW-1185">Reference proteome</keyword>